<dbReference type="KEGG" id="crb:17885971"/>
<keyword evidence="2" id="KW-0677">Repeat</keyword>
<evidence type="ECO:0000313" key="8">
    <source>
        <dbReference type="Proteomes" id="UP000029121"/>
    </source>
</evidence>
<keyword evidence="3" id="KW-0863">Zinc-finger</keyword>
<evidence type="ECO:0000256" key="4">
    <source>
        <dbReference type="ARBA" id="ARBA00022833"/>
    </source>
</evidence>
<feature type="region of interest" description="Disordered" evidence="5">
    <location>
        <begin position="1"/>
        <end position="36"/>
    </location>
</feature>
<dbReference type="InterPro" id="IPR036871">
    <property type="entry name" value="PX_dom_sf"/>
</dbReference>
<evidence type="ECO:0000259" key="6">
    <source>
        <dbReference type="PROSITE" id="PS50195"/>
    </source>
</evidence>
<dbReference type="SUPFAM" id="SSF64268">
    <property type="entry name" value="PX domain"/>
    <property type="match status" value="1"/>
</dbReference>
<evidence type="ECO:0000313" key="7">
    <source>
        <dbReference type="EMBL" id="EOA23441.1"/>
    </source>
</evidence>
<dbReference type="STRING" id="81985.R0FN53"/>
<dbReference type="EMBL" id="KB870809">
    <property type="protein sequence ID" value="EOA23441.1"/>
    <property type="molecule type" value="Genomic_DNA"/>
</dbReference>
<dbReference type="InterPro" id="IPR051366">
    <property type="entry name" value="DEF8"/>
</dbReference>
<dbReference type="SMART" id="SM01175">
    <property type="entry name" value="DUF4206"/>
    <property type="match status" value="1"/>
</dbReference>
<sequence length="1015" mass="112040">MINGEEESSRVESLDFTDQLLQKESGGDASPGSSLHYSSCGESEFERYCSANSALGTPSMCSSTGPFQDSLESEFGSFKGGLFSGDATEFENFSLGPSLIKLSSLDNTRGIQFSDEGGSCNGRITIAPGLNTGMIQESGYSEDMSGELMDSEATIEKDSMNQLGEMENKEVMCRSDSQFHTNGINREDGSSIDDGHSDGDDSLSDTSDHSGKYVPRNLQYIKEPKDEKDNPFLINSSTAFGTNDWDEFELEATELVDTHFDFSGFENHDKGCTGSEGTSTNSFSVALQKLPDVAQAGKGEEHTNVTVSTRHAPDVGEFCSNIDDILRSRDLTVSTQREQGDVGNDSITARGFGDLSPKDRTLVVPQSLVTDESLHDSCLSNNQTKDRPVVMNYLQSSSADDFLDITPVELGNEEFSGGVCDLDANELLHESSENGKQSDTFEECTSEQLLASQNSDKPSSRDSHPVSNALQVTYGQPKKENTELNDFYDDFVHDMEEILLDSGESSGARFSKNDKMFQLQLSLPNRDGGQTATTSGLDDSSPIVSQRFRIDRVEVVEVKKKKGDVSLSERLVGVKEYTVYVIRVWSGKDKWEIERRYRDFYSLYRRLTSLFADQGWTLPTPWASVEKESRKIFGTSPNAVAERTVLIQDCLNSVLQSRFFPTLPNALLRFLCPQDACANSSGSDSIVSPTCSDGITATATSSSYGNTISFIVDVRPHKSVKQLLEAQHYICAGCHRYFDDGATLVRDFVNALGWGKPRLCEYTGQLFCSSCHTNDMAVLPATVLHQWDFHRYPVSQLAKSYLDSIHEQPMLCVSAVNPFLSSKVPALNHIMSVRKRITIMLPYVRCPFRKTLNKGLSSRRYLLESTDFFALRDLVDLSKGPFAVLPGIVETVRRKILEHITEQCLVCCDVGVPCNAREACDDTSSLIFPFQEKDEVNKCRSCGSVFHKRCLARLSNCHCGAQLKPNKSPGELQVSEKKSDSTSVLPLRFLSGLFGKSKQDKETTILMGSLPSNDL</sequence>
<evidence type="ECO:0000256" key="1">
    <source>
        <dbReference type="ARBA" id="ARBA00022723"/>
    </source>
</evidence>
<dbReference type="GO" id="GO:0016020">
    <property type="term" value="C:membrane"/>
    <property type="evidence" value="ECO:0007669"/>
    <property type="project" value="UniProtKB-ARBA"/>
</dbReference>
<dbReference type="Pfam" id="PF13901">
    <property type="entry name" value="RH_dom"/>
    <property type="match status" value="1"/>
</dbReference>
<name>R0FN53_9BRAS</name>
<dbReference type="eggNOG" id="KOG1829">
    <property type="taxonomic scope" value="Eukaryota"/>
</dbReference>
<dbReference type="Proteomes" id="UP000029121">
    <property type="component" value="Unassembled WGS sequence"/>
</dbReference>
<dbReference type="CDD" id="cd06093">
    <property type="entry name" value="PX_domain"/>
    <property type="match status" value="1"/>
</dbReference>
<dbReference type="GO" id="GO:0005768">
    <property type="term" value="C:endosome"/>
    <property type="evidence" value="ECO:0007669"/>
    <property type="project" value="UniProtKB-ARBA"/>
</dbReference>
<feature type="region of interest" description="Disordered" evidence="5">
    <location>
        <begin position="431"/>
        <end position="467"/>
    </location>
</feature>
<feature type="region of interest" description="Disordered" evidence="5">
    <location>
        <begin position="179"/>
        <end position="215"/>
    </location>
</feature>
<organism evidence="7 8">
    <name type="scientific">Capsella rubella</name>
    <dbReference type="NCBI Taxonomy" id="81985"/>
    <lineage>
        <taxon>Eukaryota</taxon>
        <taxon>Viridiplantae</taxon>
        <taxon>Streptophyta</taxon>
        <taxon>Embryophyta</taxon>
        <taxon>Tracheophyta</taxon>
        <taxon>Spermatophyta</taxon>
        <taxon>Magnoliopsida</taxon>
        <taxon>eudicotyledons</taxon>
        <taxon>Gunneridae</taxon>
        <taxon>Pentapetalae</taxon>
        <taxon>rosids</taxon>
        <taxon>malvids</taxon>
        <taxon>Brassicales</taxon>
        <taxon>Brassicaceae</taxon>
        <taxon>Camelineae</taxon>
        <taxon>Capsella</taxon>
    </lineage>
</organism>
<dbReference type="InterPro" id="IPR025258">
    <property type="entry name" value="RH_dom"/>
</dbReference>
<dbReference type="PANTHER" id="PTHR12326">
    <property type="entry name" value="PLECKSTRIN HOMOLOGY DOMAIN CONTAINING PROTEIN"/>
    <property type="match status" value="1"/>
</dbReference>
<dbReference type="GO" id="GO:0035091">
    <property type="term" value="F:phosphatidylinositol binding"/>
    <property type="evidence" value="ECO:0007669"/>
    <property type="project" value="InterPro"/>
</dbReference>
<dbReference type="PANTHER" id="PTHR12326:SF3">
    <property type="entry name" value="DIFFERENTIALLY EXPRESSED IN FDCP 8 HOMOLOG"/>
    <property type="match status" value="1"/>
</dbReference>
<evidence type="ECO:0000256" key="5">
    <source>
        <dbReference type="SAM" id="MobiDB-lite"/>
    </source>
</evidence>
<dbReference type="InterPro" id="IPR001683">
    <property type="entry name" value="PX_dom"/>
</dbReference>
<gene>
    <name evidence="7" type="ORF">CARUB_v10016626mg</name>
</gene>
<protein>
    <recommendedName>
        <fullName evidence="6">PX domain-containing protein</fullName>
    </recommendedName>
</protein>
<feature type="domain" description="PX" evidence="6">
    <location>
        <begin position="558"/>
        <end position="678"/>
    </location>
</feature>
<evidence type="ECO:0000256" key="3">
    <source>
        <dbReference type="ARBA" id="ARBA00022771"/>
    </source>
</evidence>
<dbReference type="Pfam" id="PF00787">
    <property type="entry name" value="PX"/>
    <property type="match status" value="1"/>
</dbReference>
<keyword evidence="8" id="KW-1185">Reference proteome</keyword>
<feature type="compositionally biased region" description="Basic and acidic residues" evidence="5">
    <location>
        <begin position="185"/>
        <end position="199"/>
    </location>
</feature>
<dbReference type="OrthoDB" id="1918044at2759"/>
<proteinExistence type="predicted"/>
<dbReference type="GO" id="GO:0008270">
    <property type="term" value="F:zinc ion binding"/>
    <property type="evidence" value="ECO:0007669"/>
    <property type="project" value="UniProtKB-KW"/>
</dbReference>
<keyword evidence="4" id="KW-0862">Zinc</keyword>
<keyword evidence="1" id="KW-0479">Metal-binding</keyword>
<evidence type="ECO:0000256" key="2">
    <source>
        <dbReference type="ARBA" id="ARBA00022737"/>
    </source>
</evidence>
<dbReference type="AlphaFoldDB" id="R0FN53"/>
<dbReference type="Gene3D" id="3.30.1520.10">
    <property type="entry name" value="Phox-like domain"/>
    <property type="match status" value="1"/>
</dbReference>
<feature type="compositionally biased region" description="Polar residues" evidence="5">
    <location>
        <begin position="446"/>
        <end position="457"/>
    </location>
</feature>
<dbReference type="PROSITE" id="PS50195">
    <property type="entry name" value="PX"/>
    <property type="match status" value="1"/>
</dbReference>
<accession>R0FN53</accession>
<reference evidence="8" key="1">
    <citation type="journal article" date="2013" name="Nat. Genet.">
        <title>The Capsella rubella genome and the genomic consequences of rapid mating system evolution.</title>
        <authorList>
            <person name="Slotte T."/>
            <person name="Hazzouri K.M."/>
            <person name="Agren J.A."/>
            <person name="Koenig D."/>
            <person name="Maumus F."/>
            <person name="Guo Y.L."/>
            <person name="Steige K."/>
            <person name="Platts A.E."/>
            <person name="Escobar J.S."/>
            <person name="Newman L.K."/>
            <person name="Wang W."/>
            <person name="Mandakova T."/>
            <person name="Vello E."/>
            <person name="Smith L.M."/>
            <person name="Henz S.R."/>
            <person name="Steffen J."/>
            <person name="Takuno S."/>
            <person name="Brandvain Y."/>
            <person name="Coop G."/>
            <person name="Andolfatto P."/>
            <person name="Hu T.T."/>
            <person name="Blanchette M."/>
            <person name="Clark R.M."/>
            <person name="Quesneville H."/>
            <person name="Nordborg M."/>
            <person name="Gaut B.S."/>
            <person name="Lysak M.A."/>
            <person name="Jenkins J."/>
            <person name="Grimwood J."/>
            <person name="Chapman J."/>
            <person name="Prochnik S."/>
            <person name="Shu S."/>
            <person name="Rokhsar D."/>
            <person name="Schmutz J."/>
            <person name="Weigel D."/>
            <person name="Wright S.I."/>
        </authorList>
    </citation>
    <scope>NUCLEOTIDE SEQUENCE [LARGE SCALE GENOMIC DNA]</scope>
    <source>
        <strain evidence="8">cv. Monte Gargano</strain>
    </source>
</reference>